<reference evidence="3 4" key="1">
    <citation type="submission" date="2020-08" db="EMBL/GenBank/DDBJ databases">
        <title>Genome public.</title>
        <authorList>
            <person name="Liu C."/>
            <person name="Sun Q."/>
        </authorList>
    </citation>
    <scope>NUCLEOTIDE SEQUENCE [LARGE SCALE GENOMIC DNA]</scope>
    <source>
        <strain evidence="3 4">BX2</strain>
    </source>
</reference>
<name>A0ABR7E489_9BACT</name>
<dbReference type="InterPro" id="IPR029018">
    <property type="entry name" value="Hex-like_dom2"/>
</dbReference>
<keyword evidence="1" id="KW-0378">Hydrolase</keyword>
<organism evidence="3 4">
    <name type="scientific">Parabacteroides segnis</name>
    <dbReference type="NCBI Taxonomy" id="2763058"/>
    <lineage>
        <taxon>Bacteria</taxon>
        <taxon>Pseudomonadati</taxon>
        <taxon>Bacteroidota</taxon>
        <taxon>Bacteroidia</taxon>
        <taxon>Bacteroidales</taxon>
        <taxon>Tannerellaceae</taxon>
        <taxon>Parabacteroides</taxon>
    </lineage>
</organism>
<feature type="domain" description="Alpha glucuronidase N-terminal" evidence="2">
    <location>
        <begin position="41"/>
        <end position="125"/>
    </location>
</feature>
<dbReference type="InterPro" id="IPR032287">
    <property type="entry name" value="DUF4838"/>
</dbReference>
<comment type="caution">
    <text evidence="3">The sequence shown here is derived from an EMBL/GenBank/DDBJ whole genome shotgun (WGS) entry which is preliminary data.</text>
</comment>
<dbReference type="Gene3D" id="3.20.20.80">
    <property type="entry name" value="Glycosidases"/>
    <property type="match status" value="1"/>
</dbReference>
<dbReference type="PROSITE" id="PS51257">
    <property type="entry name" value="PROKAR_LIPOPROTEIN"/>
    <property type="match status" value="1"/>
</dbReference>
<evidence type="ECO:0000313" key="3">
    <source>
        <dbReference type="EMBL" id="MBC5644579.1"/>
    </source>
</evidence>
<protein>
    <submittedName>
        <fullName evidence="3">DUF4838 domain-containing protein</fullName>
    </submittedName>
</protein>
<gene>
    <name evidence="3" type="ORF">H8S77_17000</name>
</gene>
<dbReference type="Pfam" id="PF16126">
    <property type="entry name" value="DUF4838"/>
    <property type="match status" value="1"/>
</dbReference>
<sequence length="592" mass="68038">MKNYLIVGGVAVMSLLLSCQKGPLILADQGQSEYVIVVSPKATESEQHAAHEFSRLLALSSGVILPVVLDTEAGRRHEILIGASQRTDIDTVPLGEDGFTIRTEGSRLAIVGGKDKGTLYGVYSFFDQYLGYRCLSSKVLDYPKLKQVEVGKIDDTQVPVNQFRDTHYRDAFDPFYSDWHKIDHCTLDGVTDGEWGYMVHTFELLVPPSLYFKTHPEYYALIDGKRNTSQLCLSNPDVFDVLVKNLEEAMGQFPNASYWSVSQNDNYGYCQCEKCAAMDEQEGSHSGSILAFVNRVAERFPDKMISTLAYQYSRKPPRTIVPRENVQIMLCDIESERQKPIATNPDDDFGEDLRAWGKLTRNIMIWDYVVQFRNLVSPFPNLRVLQPNIQFFVENGTNAHFQQGNREIGGEFYELRQYLISRLLWNPDCDVEAEMDDFLKHYYREAAPYIRQYIDIIHDESEASGEKLGIFMNPEDYSEKGFLRDELMERYEALFQQAMEAVSGQPDILLRVKVAHMPLTYALFNIAKKRGTSEGRCFEQVNGKWQVRPEMITRLDEFVELCRKTGVTRLSEWHTTPDEYDVQMHEFFQTIH</sequence>
<evidence type="ECO:0000313" key="4">
    <source>
        <dbReference type="Proteomes" id="UP000644010"/>
    </source>
</evidence>
<dbReference type="Pfam" id="PF03648">
    <property type="entry name" value="Glyco_hydro_67N"/>
    <property type="match status" value="1"/>
</dbReference>
<dbReference type="EMBL" id="JACOOI010000020">
    <property type="protein sequence ID" value="MBC5644579.1"/>
    <property type="molecule type" value="Genomic_DNA"/>
</dbReference>
<dbReference type="PANTHER" id="PTHR47406">
    <property type="entry name" value="COAGULATION FACTOR 5/8 TYPE, C-TERMINAL"/>
    <property type="match status" value="1"/>
</dbReference>
<accession>A0ABR7E489</accession>
<dbReference type="Proteomes" id="UP000644010">
    <property type="component" value="Unassembled WGS sequence"/>
</dbReference>
<keyword evidence="4" id="KW-1185">Reference proteome</keyword>
<dbReference type="SUPFAM" id="SSF55545">
    <property type="entry name" value="beta-N-acetylhexosaminidase-like domain"/>
    <property type="match status" value="1"/>
</dbReference>
<proteinExistence type="predicted"/>
<evidence type="ECO:0000256" key="1">
    <source>
        <dbReference type="ARBA" id="ARBA00022801"/>
    </source>
</evidence>
<dbReference type="Gene3D" id="3.30.379.10">
    <property type="entry name" value="Chitobiase/beta-hexosaminidase domain 2-like"/>
    <property type="match status" value="1"/>
</dbReference>
<evidence type="ECO:0000259" key="2">
    <source>
        <dbReference type="Pfam" id="PF03648"/>
    </source>
</evidence>
<dbReference type="InterPro" id="IPR005154">
    <property type="entry name" value="Glyco_hydro_67_aGlcAse_N"/>
</dbReference>
<dbReference type="RefSeq" id="WP_186960445.1">
    <property type="nucleotide sequence ID" value="NZ_JACOOI010000020.1"/>
</dbReference>
<dbReference type="PANTHER" id="PTHR47406:SF2">
    <property type="entry name" value="ALPHA GLUCURONIDASE N-TERMINAL DOMAIN-CONTAINING PROTEIN"/>
    <property type="match status" value="1"/>
</dbReference>